<dbReference type="eggNOG" id="ENOG502RZDT">
    <property type="taxonomic scope" value="Eukaryota"/>
</dbReference>
<dbReference type="FunCoup" id="A3LQ19">
    <property type="interactions" value="19"/>
</dbReference>
<dbReference type="KEGG" id="pic:PICST_55636"/>
<dbReference type="OMA" id="TRDITEC"/>
<gene>
    <name evidence="1" type="ORF">PICST_55636</name>
</gene>
<dbReference type="InterPro" id="IPR014841">
    <property type="entry name" value="Rad33"/>
</dbReference>
<keyword evidence="2" id="KW-1185">Reference proteome</keyword>
<dbReference type="RefSeq" id="XP_001383166.2">
    <property type="nucleotide sequence ID" value="XM_001383129.1"/>
</dbReference>
<evidence type="ECO:0000313" key="1">
    <source>
        <dbReference type="EMBL" id="ABN65137.2"/>
    </source>
</evidence>
<dbReference type="HOGENOM" id="CLU_1165700_0_0_1"/>
<reference evidence="1 2" key="1">
    <citation type="journal article" date="2007" name="Nat. Biotechnol.">
        <title>Genome sequence of the lignocellulose-bioconverting and xylose-fermenting yeast Pichia stipitis.</title>
        <authorList>
            <person name="Jeffries T.W."/>
            <person name="Grigoriev I.V."/>
            <person name="Grimwood J."/>
            <person name="Laplaza J.M."/>
            <person name="Aerts A."/>
            <person name="Salamov A."/>
            <person name="Schmutz J."/>
            <person name="Lindquist E."/>
            <person name="Dehal P."/>
            <person name="Shapiro H."/>
            <person name="Jin Y.S."/>
            <person name="Passoth V."/>
            <person name="Richardson P.M."/>
        </authorList>
    </citation>
    <scope>NUCLEOTIDE SEQUENCE [LARGE SCALE GENOMIC DNA]</scope>
    <source>
        <strain evidence="2">ATCC 58785 / CBS 6054 / NBRC 10063 / NRRL Y-11545</strain>
    </source>
</reference>
<dbReference type="OrthoDB" id="4085867at2759"/>
<organism evidence="1 2">
    <name type="scientific">Scheffersomyces stipitis (strain ATCC 58785 / CBS 6054 / NBRC 10063 / NRRL Y-11545)</name>
    <name type="common">Yeast</name>
    <name type="synonym">Pichia stipitis</name>
    <dbReference type="NCBI Taxonomy" id="322104"/>
    <lineage>
        <taxon>Eukaryota</taxon>
        <taxon>Fungi</taxon>
        <taxon>Dikarya</taxon>
        <taxon>Ascomycota</taxon>
        <taxon>Saccharomycotina</taxon>
        <taxon>Pichiomycetes</taxon>
        <taxon>Debaryomycetaceae</taxon>
        <taxon>Scheffersomyces</taxon>
    </lineage>
</organism>
<sequence length="240" mass="27467">MARRSSKKSSLFSKSEQYERVPSEIEDEILEIYTKLTEKGEDLYLSDLPELFESLRIPNCFVEEINQCISYYYKFMRSKPQLKFDSTNAKQYTTINLIHAYCVTGTVKSLEDILDIVDIDKLIRNVARLVKFRDNYKHIVDSFRLFVASASSKTLTDSEVINYKLTLPDLKQVKTELNLDQDSSAGYSLSDSLLIDMLSCCATSSKGELLNFDFNKPKNGTCITIKDFAEILGNLGEYDE</sequence>
<dbReference type="EMBL" id="CP000496">
    <property type="protein sequence ID" value="ABN65137.2"/>
    <property type="molecule type" value="Genomic_DNA"/>
</dbReference>
<dbReference type="Pfam" id="PF08730">
    <property type="entry name" value="Rad33"/>
    <property type="match status" value="1"/>
</dbReference>
<evidence type="ECO:0000313" key="2">
    <source>
        <dbReference type="Proteomes" id="UP000002258"/>
    </source>
</evidence>
<proteinExistence type="predicted"/>
<dbReference type="Proteomes" id="UP000002258">
    <property type="component" value="Chromosome 2"/>
</dbReference>
<dbReference type="InParanoid" id="A3LQ19"/>
<accession>A3LQ19</accession>
<dbReference type="GeneID" id="4836633"/>
<dbReference type="AlphaFoldDB" id="A3LQ19"/>
<protein>
    <submittedName>
        <fullName evidence="1">Uncharacterized protein</fullName>
    </submittedName>
</protein>
<name>A3LQ19_PICST</name>
<dbReference type="STRING" id="322104.A3LQ19"/>